<evidence type="ECO:0000256" key="2">
    <source>
        <dbReference type="SAM" id="SignalP"/>
    </source>
</evidence>
<dbReference type="RefSeq" id="NP_608451.1">
    <property type="nucleotide sequence ID" value="NM_134607.2"/>
</dbReference>
<keyword evidence="6" id="KW-1185">Reference proteome</keyword>
<feature type="compositionally biased region" description="Gly residues" evidence="1">
    <location>
        <begin position="27"/>
        <end position="39"/>
    </location>
</feature>
<reference evidence="3 6" key="1">
    <citation type="journal article" date="2000" name="Science">
        <title>The genome sequence of Drosophila melanogaster.</title>
        <authorList>
            <person name="Adams M.D."/>
            <person name="Celniker S.E."/>
            <person name="Holt R.A."/>
            <person name="Evans C.A."/>
            <person name="Gocayne J.D."/>
            <person name="Amanatides P.G."/>
            <person name="Scherer S.E."/>
            <person name="Li P.W."/>
            <person name="Hoskins R.A."/>
            <person name="Galle R.F."/>
            <person name="George R.A."/>
            <person name="Lewis S.E."/>
            <person name="Richards S."/>
            <person name="Ashburner M."/>
            <person name="Henderson S.N."/>
            <person name="Sutton G.G."/>
            <person name="Wortman J.R."/>
            <person name="Yandell M.D."/>
            <person name="Zhang Q."/>
            <person name="Chen L.X."/>
            <person name="Brandon R.C."/>
            <person name="Rogers Y.H."/>
            <person name="Blazej R.G."/>
            <person name="Champe M."/>
            <person name="Pfeiffer B.D."/>
            <person name="Wan K.H."/>
            <person name="Doyle C."/>
            <person name="Baxter E.G."/>
            <person name="Helt G."/>
            <person name="Nelson C.R."/>
            <person name="Gabor G.L."/>
            <person name="Abril J.F."/>
            <person name="Agbayani A."/>
            <person name="An H.J."/>
            <person name="Andrews-Pfannkoch C."/>
            <person name="Baldwin D."/>
            <person name="Ballew R.M."/>
            <person name="Basu A."/>
            <person name="Baxendale J."/>
            <person name="Bayraktaroglu L."/>
            <person name="Beasley E.M."/>
            <person name="Beeson K.Y."/>
            <person name="Benos P.V."/>
            <person name="Berman B.P."/>
            <person name="Bhandari D."/>
            <person name="Bolshakov S."/>
            <person name="Borkova D."/>
            <person name="Botchan M.R."/>
            <person name="Bouck J."/>
            <person name="Brokstein P."/>
            <person name="Brottier P."/>
            <person name="Burtis K.C."/>
            <person name="Busam D.A."/>
            <person name="Butler H."/>
            <person name="Cadieu E."/>
            <person name="Center A."/>
            <person name="Chandra I."/>
            <person name="Cherry J.M."/>
            <person name="Cawley S."/>
            <person name="Dahlke C."/>
            <person name="Davenport L.B."/>
            <person name="Davies P."/>
            <person name="de Pablos B."/>
            <person name="Delcher A."/>
            <person name="Deng Z."/>
            <person name="Mays A.D."/>
            <person name="Dew I."/>
            <person name="Dietz S.M."/>
            <person name="Dodson K."/>
            <person name="Doup L.E."/>
            <person name="Downes M."/>
            <person name="Dugan-Rocha S."/>
            <person name="Dunkov B.C."/>
            <person name="Dunn P."/>
            <person name="Durbin K.J."/>
            <person name="Evangelista C.C."/>
            <person name="Ferraz C."/>
            <person name="Ferriera S."/>
            <person name="Fleischmann W."/>
            <person name="Fosler C."/>
            <person name="Gabrielian A.E."/>
            <person name="Garg N.S."/>
            <person name="Gelbart W.M."/>
            <person name="Glasser K."/>
            <person name="Glodek A."/>
            <person name="Gong F."/>
            <person name="Gorrell J.H."/>
            <person name="Gu Z."/>
            <person name="Guan P."/>
            <person name="Harris M."/>
            <person name="Harris N.L."/>
            <person name="Harvey D."/>
            <person name="Heiman T.J."/>
            <person name="Hernandez J.R."/>
            <person name="Houck J."/>
            <person name="Hostin D."/>
            <person name="Houston K.A."/>
            <person name="Howland T.J."/>
            <person name="Wei M.H."/>
            <person name="Ibegwam C."/>
            <person name="Jalali M."/>
            <person name="Kalush F."/>
            <person name="Karpen G.H."/>
            <person name="Ke Z."/>
            <person name="Kennison J.A."/>
            <person name="Ketchum K.A."/>
            <person name="Kimmel B.E."/>
            <person name="Kodira C.D."/>
            <person name="Kraft C."/>
            <person name="Kravitz S."/>
            <person name="Kulp D."/>
            <person name="Lai Z."/>
            <person name="Lasko P."/>
            <person name="Lei Y."/>
            <person name="Levitsky A.A."/>
            <person name="Li J."/>
            <person name="Li Z."/>
            <person name="Liang Y."/>
            <person name="Lin X."/>
            <person name="Liu X."/>
            <person name="Mattei B."/>
            <person name="McIntosh T.C."/>
            <person name="McLeod M.P."/>
            <person name="McPherson D."/>
            <person name="Merkulov G."/>
            <person name="Milshina N.V."/>
            <person name="Mobarry C."/>
            <person name="Morris J."/>
            <person name="Moshrefi A."/>
            <person name="Mount S.M."/>
            <person name="Moy M."/>
            <person name="Murphy B."/>
            <person name="Murphy L."/>
            <person name="Muzny D.M."/>
            <person name="Nelson D.L."/>
            <person name="Nelson D.R."/>
            <person name="Nelson K.A."/>
            <person name="Nixon K."/>
            <person name="Nusskern D.R."/>
            <person name="Pacleb J.M."/>
            <person name="Palazzolo M."/>
            <person name="Pittman G.S."/>
            <person name="Pan S."/>
            <person name="Pollard J."/>
            <person name="Puri V."/>
            <person name="Reese M.G."/>
            <person name="Reinert K."/>
            <person name="Remington K."/>
            <person name="Saunders R.D."/>
            <person name="Scheeler F."/>
            <person name="Shen H."/>
            <person name="Shue B.C."/>
            <person name="Siden-Kiamos I."/>
            <person name="Simpson M."/>
            <person name="Skupski M.P."/>
            <person name="Smith T."/>
            <person name="Spier E."/>
            <person name="Spradling A.C."/>
            <person name="Stapleton M."/>
            <person name="Strong R."/>
            <person name="Sun E."/>
            <person name="Svirskas R."/>
            <person name="Tector C."/>
            <person name="Turner R."/>
            <person name="Venter E."/>
            <person name="Wang A.H."/>
            <person name="Wang X."/>
            <person name="Wang Z.Y."/>
            <person name="Wassarman D.A."/>
            <person name="Weinstock G.M."/>
            <person name="Weissenbach J."/>
            <person name="Williams S.M."/>
            <person name="WoodageT"/>
            <person name="Worley K.C."/>
            <person name="Wu D."/>
            <person name="Yang S."/>
            <person name="Yao Q.A."/>
            <person name="Ye J."/>
            <person name="Yeh R.F."/>
            <person name="Zaveri J.S."/>
            <person name="Zhan M."/>
            <person name="Zhang G."/>
            <person name="Zhao Q."/>
            <person name="Zheng L."/>
            <person name="Zheng X.H."/>
            <person name="Zhong F.N."/>
            <person name="Zhong W."/>
            <person name="Zhou X."/>
            <person name="Zhu S."/>
            <person name="Zhu X."/>
            <person name="Smith H.O."/>
            <person name="Gibbs R.A."/>
            <person name="Myers E.W."/>
            <person name="Rubin G.M."/>
            <person name="Venter J.C."/>
        </authorList>
    </citation>
    <scope>NUCLEOTIDE SEQUENCE [LARGE SCALE GENOMIC DNA]</scope>
    <source>
        <strain evidence="6">Berkeley</strain>
    </source>
</reference>
<evidence type="ECO:0000313" key="4">
    <source>
        <dbReference type="EMBL" id="AHN59989.1"/>
    </source>
</evidence>
<feature type="chain" id="PRO_5015100570" evidence="2">
    <location>
        <begin position="21"/>
        <end position="85"/>
    </location>
</feature>
<sequence>MRVIFLIVVLAMVALAAVQGRRPPGLPQGGLGPLQGSGGLQPPQGIPQGPPQGLPQGPPQGGNSSSSEDSSSQESSSESSSEASA</sequence>
<reference evidence="3" key="12">
    <citation type="journal article" date="2015" name="Genome Res.">
        <title>The Release 6 reference sequence of the Drosophila melanogaster genome.</title>
        <authorList>
            <person name="Hoskins R.A."/>
            <person name="Carlson J.W."/>
            <person name="Wan K.H."/>
            <person name="Park S."/>
            <person name="Mendez I."/>
            <person name="Galle S.E."/>
            <person name="Booth B.W."/>
            <person name="Pfeiffer B.D."/>
            <person name="George R.A."/>
            <person name="Svirskas R."/>
            <person name="Krzywinski M."/>
            <person name="Schein J."/>
            <person name="Accardo M.C."/>
            <person name="Damia E."/>
            <person name="Messina G."/>
            <person name="Mendez-Lago M."/>
            <person name="de Pablos B."/>
            <person name="Demakova O.V."/>
            <person name="Andreyeva E.N."/>
            <person name="Boldyreva L.V."/>
            <person name="Marra M."/>
            <person name="Carvalho A.B."/>
            <person name="Dimitri P."/>
            <person name="Villasante A."/>
            <person name="Zhimulev I.F."/>
            <person name="Rubin G.M."/>
            <person name="Karpen G.H."/>
            <person name="Celniker S.E."/>
        </authorList>
    </citation>
    <scope>NUCLEOTIDE SEQUENCE</scope>
</reference>
<reference evidence="3" key="10">
    <citation type="journal article" date="2015" name="G3 (Bethesda)">
        <title>Gene Model Annotations for Drosophila melanogaster: Impact of High-Throughput Data.</title>
        <authorList>
            <consortium name="FlyBase Consortium"/>
            <person name="Matthews B.B."/>
            <person name="Dos Santos G."/>
            <person name="Crosby M.A."/>
            <person name="Emmert D.B."/>
            <person name="St Pierre S.E."/>
            <person name="Gramates L.S."/>
            <person name="Zhou P."/>
            <person name="Schroeder A.J."/>
            <person name="Falls K."/>
            <person name="Strelets V."/>
            <person name="Russo S.M."/>
            <person name="Gelbart W.M."/>
            <person name="null"/>
        </authorList>
    </citation>
    <scope>NUCLEOTIDE SEQUENCE</scope>
</reference>
<dbReference type="VEuPathDB" id="VectorBase:FBgn0031176"/>
<dbReference type="Proteomes" id="UP000000803">
    <property type="component" value="Chromosome X"/>
</dbReference>
<dbReference type="UCSC" id="CG1678-RA">
    <property type="organism name" value="d. melanogaster"/>
</dbReference>
<feature type="signal peptide" evidence="2">
    <location>
        <begin position="1"/>
        <end position="20"/>
    </location>
</feature>
<dbReference type="STRING" id="7227.FBpp0312077"/>
<reference evidence="3 6" key="9">
    <citation type="journal article" date="2007" name="Science">
        <title>Sequence finishing and mapping of Drosophila melanogaster heterochromatin.</title>
        <authorList>
            <person name="Hoskins R.A."/>
            <person name="Carlson J.W."/>
            <person name="Kennedy C."/>
            <person name="Acevedo D."/>
            <person name="Evans-Holm M."/>
            <person name="Frise E."/>
            <person name="Wan K.H."/>
            <person name="Park S."/>
            <person name="Mendez-Lago M."/>
            <person name="Rossi F."/>
            <person name="Villasante A."/>
            <person name="Dimitri P."/>
            <person name="Karpen G.H."/>
            <person name="Celniker S.E."/>
        </authorList>
    </citation>
    <scope>NUCLEOTIDE SEQUENCE [LARGE SCALE GENOMIC DNA]</scope>
    <source>
        <strain evidence="6">Berkeley</strain>
    </source>
</reference>
<dbReference type="GeneID" id="33121"/>
<reference evidence="6" key="3">
    <citation type="journal article" date="2002" name="Genome Biol.">
        <title>Annotation of the Drosophila melanogaster euchromatic genome: a systematic review.</title>
        <authorList>
            <person name="Misra S."/>
            <person name="Crosby M.A."/>
            <person name="Mungall C.J."/>
            <person name="Matthews B.B."/>
            <person name="Campbell K.S."/>
            <person name="Hradecky P."/>
            <person name="Huang Y."/>
            <person name="Kaminker J.S."/>
            <person name="Millburn G.H."/>
            <person name="Prochnik S.E."/>
            <person name="Smith C.D."/>
            <person name="Tupy J.L."/>
            <person name="Whitfied E.J."/>
            <person name="Bayraktaroglu L."/>
            <person name="Berman B.P."/>
            <person name="Bettencourt B.R."/>
            <person name="Celniker S.E."/>
            <person name="de Grey A.D."/>
            <person name="Drysdale R.A."/>
            <person name="Harris N.L."/>
            <person name="Richter J."/>
            <person name="Russo S."/>
            <person name="Schroeder A.J."/>
            <person name="Shu S.Q."/>
            <person name="Stapleton M."/>
            <person name="Yamada C."/>
            <person name="Ashburner M."/>
            <person name="Gelbart W.M."/>
            <person name="Rubin G.M."/>
            <person name="Lewis S.E."/>
        </authorList>
    </citation>
    <scope>GENOME REANNOTATION</scope>
    <source>
        <strain evidence="6">Berkeley</strain>
    </source>
</reference>
<keyword evidence="2" id="KW-0732">Signal</keyword>
<dbReference type="PaxDb" id="7227-FBpp0076915"/>
<evidence type="ECO:0000313" key="3">
    <source>
        <dbReference type="EMBL" id="AAF50815.1"/>
    </source>
</evidence>
<reference evidence="3 6" key="8">
    <citation type="journal article" date="2007" name="Science">
        <title>The Release 5.1 annotation of Drosophila melanogaster heterochromatin.</title>
        <authorList>
            <person name="Smith C.D."/>
            <person name="Shu S."/>
            <person name="Mungall C.J."/>
            <person name="Karpen G.H."/>
        </authorList>
    </citation>
    <scope>NUCLEOTIDE SEQUENCE [LARGE SCALE GENOMIC DNA]</scope>
    <source>
        <strain evidence="6">Berkeley</strain>
    </source>
</reference>
<dbReference type="IntAct" id="Q9VRI1">
    <property type="interactions" value="18"/>
</dbReference>
<dbReference type="AlphaFoldDB" id="Q9VRI1"/>
<dbReference type="OMA" id="VQGHRPH"/>
<gene>
    <name evidence="3 5" type="primary">whe</name>
    <name evidence="3" type="synonym">BcDNA:GH04760</name>
    <name evidence="3" type="synonym">Dmel\CG1678</name>
    <name evidence="3 5" type="ORF">CG1678</name>
    <name evidence="3" type="ORF">Dmel_CG1678</name>
</gene>
<dbReference type="BioGRID-ORCS" id="33121">
    <property type="hits" value="0 hits in 1 CRISPR screen"/>
</dbReference>
<feature type="region of interest" description="Disordered" evidence="1">
    <location>
        <begin position="21"/>
        <end position="85"/>
    </location>
</feature>
<dbReference type="AGR" id="FB:FBgn0031176"/>
<feature type="compositionally biased region" description="Low complexity" evidence="1">
    <location>
        <begin position="61"/>
        <end position="85"/>
    </location>
</feature>
<reference evidence="3" key="13">
    <citation type="submission" date="2023-12" db="EMBL/GenBank/DDBJ databases">
        <authorList>
            <consortium name="FlyBase"/>
        </authorList>
    </citation>
    <scope>NUCLEOTIDE SEQUENCE</scope>
</reference>
<dbReference type="Bgee" id="FBgn0031176">
    <property type="expression patterns" value="Expressed in adult tracheocyte (Drosophila) in Malpighian tubule and 93 other cell types or tissues"/>
</dbReference>
<dbReference type="DNASU" id="33121"/>
<dbReference type="CTD" id="33121"/>
<reference evidence="6" key="2">
    <citation type="journal article" date="2002" name="Genome Biol.">
        <title>Finishing a whole-genome shotgun: release 3 of the Drosophila melanogaster euchromatic genome sequence.</title>
        <authorList>
            <person name="Celniker S.E."/>
            <person name="Wheeler D.A."/>
            <person name="Kronmiller B."/>
            <person name="Carlson J.W."/>
            <person name="Halpern A."/>
            <person name="Patel S."/>
            <person name="Adams M."/>
            <person name="Champe M."/>
            <person name="Dugan S.P."/>
            <person name="Frise E."/>
            <person name="Hodgson A."/>
            <person name="George R.A."/>
            <person name="Hoskins R.A."/>
            <person name="Laverty T."/>
            <person name="Muzny D.M."/>
            <person name="Nelson C.R."/>
            <person name="Pacleb J.M."/>
            <person name="Park S."/>
            <person name="Pfeiffer B.D."/>
            <person name="Richards S."/>
            <person name="Sodergren E.J."/>
            <person name="Svirskas R."/>
            <person name="Tabor P.E."/>
            <person name="Wan K."/>
            <person name="Stapleton M."/>
            <person name="Sutton G.G."/>
            <person name="Venter C."/>
            <person name="Weinstock G."/>
            <person name="Scherer S.E."/>
            <person name="Myers E.W."/>
            <person name="Gibbs R.A."/>
            <person name="Rubin G.M."/>
        </authorList>
    </citation>
    <scope>NUCLEOTIDE SEQUENCE [LARGE SCALE GENOMIC DNA]</scope>
    <source>
        <strain evidence="6">Berkeley</strain>
    </source>
</reference>
<evidence type="ECO:0000313" key="5">
    <source>
        <dbReference type="FlyBase" id="FBgn0031176"/>
    </source>
</evidence>
<reference evidence="3 6" key="5">
    <citation type="journal article" date="2002" name="Genome Biol.">
        <title>Heterochromatic sequences in a Drosophila whole-genome shotgun assembly.</title>
        <authorList>
            <person name="Hoskins R.A."/>
            <person name="Smith C.D."/>
            <person name="Carlson J.W."/>
            <person name="Carvalho A.B."/>
            <person name="Halpern A."/>
            <person name="Kaminker J.S."/>
            <person name="Kennedy C."/>
            <person name="Mungall C.J."/>
            <person name="Sullivan B.A."/>
            <person name="Sutton G.G."/>
            <person name="Yasuhara J.C."/>
            <person name="Wakimoto B.T."/>
            <person name="Myers E.W."/>
            <person name="Celniker S.E."/>
            <person name="Rubin G.M."/>
            <person name="Karpen G.H."/>
        </authorList>
    </citation>
    <scope>NUCLEOTIDE SEQUENCE [LARGE SCALE GENOMIC DNA]</scope>
    <source>
        <strain evidence="6">Berkeley</strain>
    </source>
</reference>
<reference evidence="6" key="4">
    <citation type="journal article" date="2002" name="Genome Biol.">
        <title>The transposable elements of the Drosophila melanogaster euchromatin: a genomics perspective.</title>
        <authorList>
            <person name="Kaminker J.S."/>
            <person name="Bergman C.M."/>
            <person name="Kronmiller B."/>
            <person name="Carlson J."/>
            <person name="Svirskas R."/>
            <person name="Patel S."/>
            <person name="Frise E."/>
            <person name="Wheeler D.A."/>
            <person name="Lewis S.E."/>
            <person name="Rubin G.M."/>
            <person name="Ashburner M."/>
            <person name="Celniker S.E."/>
        </authorList>
    </citation>
    <scope>NUCLEOTIDE SEQUENCE [LARGE SCALE GENOMIC DNA]</scope>
    <source>
        <strain evidence="6">Berkeley</strain>
    </source>
</reference>
<proteinExistence type="predicted"/>
<name>Q9VRI1_DROME</name>
<reference evidence="3 6" key="6">
    <citation type="journal article" date="2005" name="PLoS Comput. Biol.">
        <title>Combined evidence annotation of transposable elements in genome sequences.</title>
        <authorList>
            <person name="Quesneville H."/>
            <person name="Bergman C.M."/>
            <person name="Andrieu O."/>
            <person name="Autard D."/>
            <person name="Nouaud D."/>
            <person name="Ashburner M."/>
            <person name="Anxolabehere D."/>
        </authorList>
    </citation>
    <scope>NUCLEOTIDE SEQUENCE [LARGE SCALE GENOMIC DNA]</scope>
    <source>
        <strain evidence="6">Berkeley</strain>
    </source>
</reference>
<protein>
    <submittedName>
        <fullName evidence="3">What else, isoform A</fullName>
    </submittedName>
    <submittedName>
        <fullName evidence="4">What else, isoform B</fullName>
    </submittedName>
</protein>
<evidence type="ECO:0000313" key="6">
    <source>
        <dbReference type="Proteomes" id="UP000000803"/>
    </source>
</evidence>
<organism evidence="3 6">
    <name type="scientific">Drosophila melanogaster</name>
    <name type="common">Fruit fly</name>
    <dbReference type="NCBI Taxonomy" id="7227"/>
    <lineage>
        <taxon>Eukaryota</taxon>
        <taxon>Metazoa</taxon>
        <taxon>Ecdysozoa</taxon>
        <taxon>Arthropoda</taxon>
        <taxon>Hexapoda</taxon>
        <taxon>Insecta</taxon>
        <taxon>Pterygota</taxon>
        <taxon>Neoptera</taxon>
        <taxon>Endopterygota</taxon>
        <taxon>Diptera</taxon>
        <taxon>Brachycera</taxon>
        <taxon>Muscomorpha</taxon>
        <taxon>Ephydroidea</taxon>
        <taxon>Drosophilidae</taxon>
        <taxon>Drosophila</taxon>
        <taxon>Sophophora</taxon>
    </lineage>
</organism>
<dbReference type="EMBL" id="AE014298">
    <property type="protein sequence ID" value="AAF50815.1"/>
    <property type="molecule type" value="Genomic_DNA"/>
</dbReference>
<dbReference type="FlyBase" id="FBgn0031176">
    <property type="gene designation" value="whe"/>
</dbReference>
<dbReference type="KEGG" id="dme:Dmel_CG1678"/>
<reference evidence="3" key="11">
    <citation type="journal article" date="2015" name="G3 (Bethesda)">
        <title>Gene Model Annotations for Drosophila melanogaster: The Rule-Benders.</title>
        <authorList>
            <consortium name="FlyBase Consortium"/>
            <person name="Crosby M.A."/>
            <person name="Gramates L.S."/>
            <person name="Dos Santos G."/>
            <person name="Matthews B.B."/>
            <person name="St Pierre S.E."/>
            <person name="Zhou P."/>
            <person name="Schroeder A.J."/>
            <person name="Falls K."/>
            <person name="Emmert D.B."/>
            <person name="Russo S.M."/>
            <person name="Gelbart W.M."/>
            <person name="null"/>
        </authorList>
    </citation>
    <scope>NUCLEOTIDE SEQUENCE</scope>
</reference>
<accession>Q9VRI1</accession>
<dbReference type="HOGENOM" id="CLU_2624570_0_0_1"/>
<reference evidence="3" key="7">
    <citation type="submission" date="2006-08" db="EMBL/GenBank/DDBJ databases">
        <authorList>
            <person name="Celniker S."/>
            <person name="Carlson J."/>
            <person name="Wan K."/>
            <person name="Frise E."/>
            <person name="Hoskins R."/>
            <person name="Park S."/>
            <person name="Svirskas R."/>
            <person name="Rubin G."/>
        </authorList>
    </citation>
    <scope>NUCLEOTIDE SEQUENCE</scope>
</reference>
<feature type="compositionally biased region" description="Pro residues" evidence="1">
    <location>
        <begin position="44"/>
        <end position="58"/>
    </location>
</feature>
<dbReference type="RefSeq" id="NP_001285519.1">
    <property type="nucleotide sequence ID" value="NM_001298590.1"/>
</dbReference>
<evidence type="ECO:0000256" key="1">
    <source>
        <dbReference type="SAM" id="MobiDB-lite"/>
    </source>
</evidence>
<dbReference type="EMBL" id="AE014298">
    <property type="protein sequence ID" value="AHN59989.1"/>
    <property type="molecule type" value="Genomic_DNA"/>
</dbReference>
<reference evidence="3" key="14">
    <citation type="submission" date="2024-06" db="EMBL/GenBank/DDBJ databases">
        <title>Drosophila melanogaster release 4 sequence.</title>
        <authorList>
            <consortium name="Berkeley Drosophila Genome Project"/>
            <person name="Celniker S."/>
            <person name="Carlson J."/>
            <person name="Wan K."/>
            <person name="Pfeiffer B."/>
            <person name="Frise E."/>
            <person name="George R."/>
            <person name="Hoskins R."/>
            <person name="Stapleton M."/>
            <person name="Pacleb J."/>
            <person name="Park S."/>
            <person name="Svirskas R."/>
            <person name="Smith E."/>
            <person name="Yu C."/>
            <person name="Rubin G."/>
        </authorList>
    </citation>
    <scope>NUCLEOTIDE SEQUENCE</scope>
</reference>